<sequence>MRTLIGAVAATLLLSTAAFAGQTEGLIKKVDKDALTLTLDDGKSYKLNAETDLDALKPGMDIVIAYDVTDGENVVTDMQLPGDSDTN</sequence>
<evidence type="ECO:0000256" key="1">
    <source>
        <dbReference type="SAM" id="SignalP"/>
    </source>
</evidence>
<dbReference type="Pfam" id="PF07076">
    <property type="entry name" value="DUF1344"/>
    <property type="match status" value="1"/>
</dbReference>
<organism evidence="2 3">
    <name type="scientific">Mesorhizobium salmacidum</name>
    <dbReference type="NCBI Taxonomy" id="3015171"/>
    <lineage>
        <taxon>Bacteria</taxon>
        <taxon>Pseudomonadati</taxon>
        <taxon>Pseudomonadota</taxon>
        <taxon>Alphaproteobacteria</taxon>
        <taxon>Hyphomicrobiales</taxon>
        <taxon>Phyllobacteriaceae</taxon>
        <taxon>Mesorhizobium</taxon>
    </lineage>
</organism>
<feature type="chain" id="PRO_5047456795" evidence="1">
    <location>
        <begin position="21"/>
        <end position="87"/>
    </location>
</feature>
<name>A0ABU8L1M2_9HYPH</name>
<comment type="caution">
    <text evidence="2">The sequence shown here is derived from an EMBL/GenBank/DDBJ whole genome shotgun (WGS) entry which is preliminary data.</text>
</comment>
<protein>
    <submittedName>
        <fullName evidence="2">DUF1344 domain-containing protein</fullName>
    </submittedName>
</protein>
<dbReference type="RefSeq" id="WP_023783490.1">
    <property type="nucleotide sequence ID" value="NZ_JAPYKS010000016.1"/>
</dbReference>
<dbReference type="EMBL" id="JAPYKS010000016">
    <property type="protein sequence ID" value="MEI9411311.1"/>
    <property type="molecule type" value="Genomic_DNA"/>
</dbReference>
<proteinExistence type="predicted"/>
<dbReference type="InterPro" id="IPR009780">
    <property type="entry name" value="DUF1344"/>
</dbReference>
<keyword evidence="3" id="KW-1185">Reference proteome</keyword>
<evidence type="ECO:0000313" key="3">
    <source>
        <dbReference type="Proteomes" id="UP001387293"/>
    </source>
</evidence>
<evidence type="ECO:0000313" key="2">
    <source>
        <dbReference type="EMBL" id="MEI9411311.1"/>
    </source>
</evidence>
<dbReference type="Proteomes" id="UP001387293">
    <property type="component" value="Unassembled WGS sequence"/>
</dbReference>
<accession>A0ABU8L1M2</accession>
<gene>
    <name evidence="2" type="ORF">O7A60_21425</name>
</gene>
<feature type="signal peptide" evidence="1">
    <location>
        <begin position="1"/>
        <end position="20"/>
    </location>
</feature>
<reference evidence="2 3" key="1">
    <citation type="submission" date="2022-12" db="EMBL/GenBank/DDBJ databases">
        <authorList>
            <person name="Muema E."/>
        </authorList>
    </citation>
    <scope>NUCLEOTIDE SEQUENCE [LARGE SCALE GENOMIC DNA]</scope>
    <source>
        <strain evidence="3">1326</strain>
    </source>
</reference>
<keyword evidence="1" id="KW-0732">Signal</keyword>